<evidence type="ECO:0000256" key="3">
    <source>
        <dbReference type="ARBA" id="ARBA00023027"/>
    </source>
</evidence>
<evidence type="ECO:0000256" key="2">
    <source>
        <dbReference type="ARBA" id="ARBA00022793"/>
    </source>
</evidence>
<comment type="cofactor">
    <cofactor evidence="1">
        <name>NAD(+)</name>
        <dbReference type="ChEBI" id="CHEBI:57540"/>
    </cofactor>
</comment>
<dbReference type="Pfam" id="PF01370">
    <property type="entry name" value="Epimerase"/>
    <property type="match status" value="1"/>
</dbReference>
<dbReference type="InterPro" id="IPR001509">
    <property type="entry name" value="Epimerase_deHydtase"/>
</dbReference>
<keyword evidence="7" id="KW-1185">Reference proteome</keyword>
<dbReference type="EMBL" id="BAABIC010000001">
    <property type="protein sequence ID" value="GAA4673795.1"/>
    <property type="molecule type" value="Genomic_DNA"/>
</dbReference>
<keyword evidence="2" id="KW-0210">Decarboxylase</keyword>
<comment type="caution">
    <text evidence="6">The sequence shown here is derived from an EMBL/GenBank/DDBJ whole genome shotgun (WGS) entry which is preliminary data.</text>
</comment>
<dbReference type="InterPro" id="IPR036291">
    <property type="entry name" value="NAD(P)-bd_dom_sf"/>
</dbReference>
<name>A0ABP8VVH2_9PSEU</name>
<dbReference type="Proteomes" id="UP001500325">
    <property type="component" value="Unassembled WGS sequence"/>
</dbReference>
<dbReference type="SUPFAM" id="SSF51735">
    <property type="entry name" value="NAD(P)-binding Rossmann-fold domains"/>
    <property type="match status" value="1"/>
</dbReference>
<dbReference type="PANTHER" id="PTHR43078:SF6">
    <property type="entry name" value="UDP-GLUCURONIC ACID DECARBOXYLASE 1"/>
    <property type="match status" value="1"/>
</dbReference>
<evidence type="ECO:0000313" key="7">
    <source>
        <dbReference type="Proteomes" id="UP001500325"/>
    </source>
</evidence>
<evidence type="ECO:0000256" key="1">
    <source>
        <dbReference type="ARBA" id="ARBA00001911"/>
    </source>
</evidence>
<organism evidence="6 7">
    <name type="scientific">Pseudonocardia yuanmonensis</name>
    <dbReference type="NCBI Taxonomy" id="1095914"/>
    <lineage>
        <taxon>Bacteria</taxon>
        <taxon>Bacillati</taxon>
        <taxon>Actinomycetota</taxon>
        <taxon>Actinomycetes</taxon>
        <taxon>Pseudonocardiales</taxon>
        <taxon>Pseudonocardiaceae</taxon>
        <taxon>Pseudonocardia</taxon>
    </lineage>
</organism>
<proteinExistence type="predicted"/>
<gene>
    <name evidence="6" type="ORF">GCM10023215_01630</name>
</gene>
<dbReference type="RefSeq" id="WP_345377665.1">
    <property type="nucleotide sequence ID" value="NZ_BAABIC010000001.1"/>
</dbReference>
<accession>A0ABP8VVH2</accession>
<dbReference type="PANTHER" id="PTHR43078">
    <property type="entry name" value="UDP-GLUCURONIC ACID DECARBOXYLASE-RELATED"/>
    <property type="match status" value="1"/>
</dbReference>
<sequence length="345" mass="36752">MRIVVTGGAGFLGSHLCDALIARGDTVVCVDDLSTGRAGNVRNLTGNSRFSLIVADVSAELEVPGPVDAVAHLASPASPPDYHRRPLETMAVGSRGTENALRLAEVNGARFVLASTSEIYGDPLVHPQPESYWGNANPIGPRSIYDEAKRFAEALTSAYRRTLDVNTGIVRIFNTYGPRMRPHDGRVVTSFIAQALNGDPLTIYGDGRQTRSFCYVDDLVAGLVAMIDSDDAGPVNLGNPVERTVAELAELVLEITGSDSPIEYHPLPVDDPTRRKPVITRAQEVLGWNPEIPAEVGLQLTVDYFRRHLDEVVAARPAIAGGQMDGGPAVAVPAQVASATRAAVA</sequence>
<dbReference type="CDD" id="cd05230">
    <property type="entry name" value="UGD_SDR_e"/>
    <property type="match status" value="1"/>
</dbReference>
<protein>
    <submittedName>
        <fullName evidence="6">GDP-mannose 4,6-dehydratase</fullName>
    </submittedName>
</protein>
<keyword evidence="3" id="KW-0520">NAD</keyword>
<reference evidence="7" key="1">
    <citation type="journal article" date="2019" name="Int. J. Syst. Evol. Microbiol.">
        <title>The Global Catalogue of Microorganisms (GCM) 10K type strain sequencing project: providing services to taxonomists for standard genome sequencing and annotation.</title>
        <authorList>
            <consortium name="The Broad Institute Genomics Platform"/>
            <consortium name="The Broad Institute Genome Sequencing Center for Infectious Disease"/>
            <person name="Wu L."/>
            <person name="Ma J."/>
        </authorList>
    </citation>
    <scope>NUCLEOTIDE SEQUENCE [LARGE SCALE GENOMIC DNA]</scope>
    <source>
        <strain evidence="7">JCM 18055</strain>
    </source>
</reference>
<dbReference type="InterPro" id="IPR044516">
    <property type="entry name" value="UXS-like"/>
</dbReference>
<dbReference type="Gene3D" id="3.40.50.720">
    <property type="entry name" value="NAD(P)-binding Rossmann-like Domain"/>
    <property type="match status" value="1"/>
</dbReference>
<evidence type="ECO:0000313" key="6">
    <source>
        <dbReference type="EMBL" id="GAA4673795.1"/>
    </source>
</evidence>
<feature type="domain" description="NAD-dependent epimerase/dehydratase" evidence="5">
    <location>
        <begin position="3"/>
        <end position="236"/>
    </location>
</feature>
<keyword evidence="4" id="KW-0456">Lyase</keyword>
<evidence type="ECO:0000256" key="4">
    <source>
        <dbReference type="ARBA" id="ARBA00023239"/>
    </source>
</evidence>
<evidence type="ECO:0000259" key="5">
    <source>
        <dbReference type="Pfam" id="PF01370"/>
    </source>
</evidence>